<organism evidence="2 3">
    <name type="scientific">Dibothriocephalus latus</name>
    <name type="common">Fish tapeworm</name>
    <name type="synonym">Diphyllobothrium latum</name>
    <dbReference type="NCBI Taxonomy" id="60516"/>
    <lineage>
        <taxon>Eukaryota</taxon>
        <taxon>Metazoa</taxon>
        <taxon>Spiralia</taxon>
        <taxon>Lophotrochozoa</taxon>
        <taxon>Platyhelminthes</taxon>
        <taxon>Cestoda</taxon>
        <taxon>Eucestoda</taxon>
        <taxon>Diphyllobothriidea</taxon>
        <taxon>Diphyllobothriidae</taxon>
        <taxon>Dibothriocephalus</taxon>
    </lineage>
</organism>
<feature type="compositionally biased region" description="Polar residues" evidence="1">
    <location>
        <begin position="1"/>
        <end position="10"/>
    </location>
</feature>
<name>A0A3P7LR56_DIBLA</name>
<dbReference type="AlphaFoldDB" id="A0A3P7LR56"/>
<evidence type="ECO:0000313" key="2">
    <source>
        <dbReference type="EMBL" id="VDN14157.1"/>
    </source>
</evidence>
<reference evidence="2 3" key="1">
    <citation type="submission" date="2018-11" db="EMBL/GenBank/DDBJ databases">
        <authorList>
            <consortium name="Pathogen Informatics"/>
        </authorList>
    </citation>
    <scope>NUCLEOTIDE SEQUENCE [LARGE SCALE GENOMIC DNA]</scope>
</reference>
<proteinExistence type="predicted"/>
<dbReference type="EMBL" id="UYRU01058414">
    <property type="protein sequence ID" value="VDN14157.1"/>
    <property type="molecule type" value="Genomic_DNA"/>
</dbReference>
<accession>A0A3P7LR56</accession>
<protein>
    <submittedName>
        <fullName evidence="2">Uncharacterized protein</fullName>
    </submittedName>
</protein>
<gene>
    <name evidence="2" type="ORF">DILT_LOCUS9988</name>
</gene>
<dbReference type="Proteomes" id="UP000281553">
    <property type="component" value="Unassembled WGS sequence"/>
</dbReference>
<keyword evidence="3" id="KW-1185">Reference proteome</keyword>
<feature type="region of interest" description="Disordered" evidence="1">
    <location>
        <begin position="69"/>
        <end position="93"/>
    </location>
</feature>
<sequence>MKTNTQTSFANADPTPAADGIPSFFQRTLTRHTDLPSKFNAAKQTPSQVVEMTNILQHADARVVEIFPPTSTQTQLPRENEMTFPPPKRHWRH</sequence>
<evidence type="ECO:0000256" key="1">
    <source>
        <dbReference type="SAM" id="MobiDB-lite"/>
    </source>
</evidence>
<feature type="region of interest" description="Disordered" evidence="1">
    <location>
        <begin position="1"/>
        <end position="22"/>
    </location>
</feature>
<evidence type="ECO:0000313" key="3">
    <source>
        <dbReference type="Proteomes" id="UP000281553"/>
    </source>
</evidence>